<dbReference type="PANTHER" id="PTHR35787">
    <property type="entry name" value="GLYCEROL UPTAKE OPERON ANTITERMINATOR REGULATORY PROTEIN"/>
    <property type="match status" value="1"/>
</dbReference>
<reference evidence="1 2" key="1">
    <citation type="submission" date="2018-12" db="EMBL/GenBank/DDBJ databases">
        <title>Complete genome sequence of Flaviflexus sp. H23T48.</title>
        <authorList>
            <person name="Bae J.-W."/>
            <person name="Lee J.-Y."/>
        </authorList>
    </citation>
    <scope>NUCLEOTIDE SEQUENCE [LARGE SCALE GENOMIC DNA]</scope>
    <source>
        <strain evidence="1 2">H23T48</strain>
    </source>
</reference>
<dbReference type="InterPro" id="IPR006699">
    <property type="entry name" value="GlpP"/>
</dbReference>
<evidence type="ECO:0000313" key="2">
    <source>
        <dbReference type="Proteomes" id="UP000280344"/>
    </source>
</evidence>
<dbReference type="AlphaFoldDB" id="A0A3Q9G6H6"/>
<dbReference type="GO" id="GO:0006355">
    <property type="term" value="P:regulation of DNA-templated transcription"/>
    <property type="evidence" value="ECO:0007669"/>
    <property type="project" value="InterPro"/>
</dbReference>
<dbReference type="Pfam" id="PF04309">
    <property type="entry name" value="G3P_antiterm"/>
    <property type="match status" value="1"/>
</dbReference>
<gene>
    <name evidence="1" type="ORF">EJ997_02740</name>
</gene>
<protein>
    <submittedName>
        <fullName evidence="1">Glycerol-3-phosphate responsive antiterminator</fullName>
    </submittedName>
</protein>
<dbReference type="OrthoDB" id="9799580at2"/>
<dbReference type="SUPFAM" id="SSF110391">
    <property type="entry name" value="GlpP-like"/>
    <property type="match status" value="1"/>
</dbReference>
<organism evidence="1 2">
    <name type="scientific">Flaviflexus ciconiae</name>
    <dbReference type="NCBI Taxonomy" id="2496867"/>
    <lineage>
        <taxon>Bacteria</taxon>
        <taxon>Bacillati</taxon>
        <taxon>Actinomycetota</taxon>
        <taxon>Actinomycetes</taxon>
        <taxon>Actinomycetales</taxon>
        <taxon>Actinomycetaceae</taxon>
        <taxon>Flaviflexus</taxon>
    </lineage>
</organism>
<dbReference type="GO" id="GO:0006071">
    <property type="term" value="P:glycerol metabolic process"/>
    <property type="evidence" value="ECO:0007669"/>
    <property type="project" value="InterPro"/>
</dbReference>
<keyword evidence="2" id="KW-1185">Reference proteome</keyword>
<proteinExistence type="predicted"/>
<sequence length="187" mass="20810">MIDIPERTVIPSVRHLKELETALTSTSPYVLLTNVHIGNLEALAKKCIDSGHKVLVHCDLIGGFKPDREGIRLLKNMFGVSGVLTQSAQVVSYAQKAGMFGILRVFIMDSRSLEKGIQILQEARPDGIEVLPGALADRYWDLFEPFEEKTTLIAGGMIVTEKERDHLFDRGYRAMTASSPGLWNLTR</sequence>
<accession>A0A3Q9G6H6</accession>
<name>A0A3Q9G6H6_9ACTO</name>
<dbReference type="Gene3D" id="3.20.20.70">
    <property type="entry name" value="Aldolase class I"/>
    <property type="match status" value="1"/>
</dbReference>
<dbReference type="InterPro" id="IPR013785">
    <property type="entry name" value="Aldolase_TIM"/>
</dbReference>
<dbReference type="PIRSF" id="PIRSF016897">
    <property type="entry name" value="GlpP"/>
    <property type="match status" value="1"/>
</dbReference>
<dbReference type="PANTHER" id="PTHR35787:SF1">
    <property type="entry name" value="GLYCEROL UPTAKE OPERON ANTITERMINATOR REGULATORY PROTEIN"/>
    <property type="match status" value="1"/>
</dbReference>
<evidence type="ECO:0000313" key="1">
    <source>
        <dbReference type="EMBL" id="AZQ76420.1"/>
    </source>
</evidence>
<dbReference type="KEGG" id="flh:EJ997_02740"/>
<dbReference type="Proteomes" id="UP000280344">
    <property type="component" value="Chromosome"/>
</dbReference>
<dbReference type="RefSeq" id="WP_126703228.1">
    <property type="nucleotide sequence ID" value="NZ_CP034593.1"/>
</dbReference>
<dbReference type="EMBL" id="CP034593">
    <property type="protein sequence ID" value="AZQ76420.1"/>
    <property type="molecule type" value="Genomic_DNA"/>
</dbReference>